<dbReference type="PROSITE" id="PS50835">
    <property type="entry name" value="IG_LIKE"/>
    <property type="match status" value="4"/>
</dbReference>
<accession>A0A8I6R7Y6</accession>
<keyword evidence="8" id="KW-0325">Glycoprotein</keyword>
<reference evidence="16" key="1">
    <citation type="submission" date="2022-01" db="UniProtKB">
        <authorList>
            <consortium name="EnsemblMetazoa"/>
        </authorList>
    </citation>
    <scope>IDENTIFICATION</scope>
</reference>
<feature type="domain" description="Fibronectin type-III" evidence="15">
    <location>
        <begin position="958"/>
        <end position="1054"/>
    </location>
</feature>
<feature type="domain" description="Fibronectin type-III" evidence="15">
    <location>
        <begin position="456"/>
        <end position="549"/>
    </location>
</feature>
<dbReference type="SMART" id="SM00409">
    <property type="entry name" value="IG"/>
    <property type="match status" value="4"/>
</dbReference>
<dbReference type="InterPro" id="IPR036116">
    <property type="entry name" value="FN3_sf"/>
</dbReference>
<feature type="domain" description="Fibronectin type-III" evidence="15">
    <location>
        <begin position="755"/>
        <end position="845"/>
    </location>
</feature>
<evidence type="ECO:0000256" key="6">
    <source>
        <dbReference type="ARBA" id="ARBA00023136"/>
    </source>
</evidence>
<sequence length="1410" mass="155116">MLESLLASIPRPTCICVHSFVLLLYVSVLAARTDAHENESNSVWFIKEPEDVIVTLDSGAILDCIVGTSDPKAEPIIHWRSNDGQAIDFLGDPHSSVSQLPNGSLVISKVVGQELVNNEIIERYSCIVEVISVGKIVSRTATVTFAKLPSLDKQPQSLNVYPKQTAHFACHSNSKPQPTVTWIKDQLPLVLDETRMIVLPSGSLEIDEVQVSDIGSYQCNISGLAGYRLSEKAFLTVSQDLEGSSRKTSPEFIAEPNETVGFEGDTITLDCAANGNPRPWIDWLKDGIKVDMADLDSRYEKVGTGALQITNVRESDAGHYQCRAGNSVDSVDTQATLSIHVAPRFVKHPSSIIASVNSDIELECKVYAKPEPKVYWLKNGDHVANSSLYLQVVNGNNLRILGVMESDYGIFQCLASNSAGNIQAAALLTVTSTVTNSSKPSIPWSSLESIRSQTGPPKEVEEIAVRPKMVTLKWKSPASIQGEILGYSIFYKEQDSNRERVVNTSRSNLEETNISGLSPNTTYIFRIAAITTAGLGETSRGHLVITAPELRGVPSPPLNVHAISSTTELRVSWSEPHITNGKIDKYKLYYYEYDSSEEHHIETEDTFYTLTGLKKFTEYFVWVVAYNHYGPGINSDEITVKTLSDVPSEPPTNVTVEATSSSSLTVRWDPPSPEGCNGVITGYKLRYRMRDRRGRSETVTTAGNKRVHVLTGLDKSSIYQVRIWAINVNGTGPPTDWYTIETYEKDLDETTVPDKPSDLKAKANGDSITVVWSPPKNTNILVREYIITWGKGIPDDYVEKLDGKQRHYVIKNLEPNSEYVISLRARNERGDGPLAYENVRTKLENIAEPITPLLPPIGLKATVVSSTSVVLFWTDTTLAPDQVVNDGRYYVVRYNQFHPSSLNTRYRFHNSTVLNYMIDDLKPFTQYEFVVKVVNGRRDSPWSMTVANTTWESAPGSPPRDVTVVNQNSPGTVSLSWQPPKIPNGHITSYVVSYTTDLQSKERDWVTEHVPGDKMSTLIKALSLDTTYYFHVKARNKKGFSISSPVVSITTPASAFGAIAEVGNLNKGKGLSNTTLMYIVIVASSVLITLIAISVVFLCCRKSNPTTPDRSKKGYPKGGKAGASNIKPPDLWIHHDQMELKNLDKNQDGISSNVGGGTLPKCNGDSTPPRSGTLEKHQDQSIHRDYQASYIGSQCQPLLMPEERISTLRRGPKPKLITLPIDNSHFREPVATAAPIGGTPTSSASINPAEMRPLYPRTQYTSRAHVTIDPTATESPYVVQPSTSVTYDSANQNVGVRDNQSNYGTSENAKRLQGHPLKSFSVPAPPPQSAPTTPQQKHIITVRAQGSSPFKKSVYAGGTSTSPIPKAKLSSDELPRIQASYSTEELNQEMANLEGLMKDLNAITASEFQC</sequence>
<feature type="transmembrane region" description="Helical" evidence="11">
    <location>
        <begin position="1076"/>
        <end position="1100"/>
    </location>
</feature>
<feature type="domain" description="Ig-like" evidence="14">
    <location>
        <begin position="250"/>
        <end position="338"/>
    </location>
</feature>
<dbReference type="FunFam" id="2.60.40.10:FF:000004">
    <property type="entry name" value="DCC isoform 1"/>
    <property type="match status" value="2"/>
</dbReference>
<feature type="chain" id="PRO_5035175287" description="Neogenin" evidence="12">
    <location>
        <begin position="31"/>
        <end position="1410"/>
    </location>
</feature>
<feature type="region of interest" description="Disordered" evidence="10">
    <location>
        <begin position="1284"/>
        <end position="1337"/>
    </location>
</feature>
<keyword evidence="4" id="KW-0677">Repeat</keyword>
<feature type="domain" description="Fibronectin type-III" evidence="15">
    <location>
        <begin position="650"/>
        <end position="745"/>
    </location>
</feature>
<dbReference type="PROSITE" id="PS50008">
    <property type="entry name" value="PIPLC_Y_DOMAIN"/>
    <property type="match status" value="1"/>
</dbReference>
<dbReference type="CDD" id="cd00063">
    <property type="entry name" value="FN3"/>
    <property type="match status" value="6"/>
</dbReference>
<dbReference type="InterPro" id="IPR013783">
    <property type="entry name" value="Ig-like_fold"/>
</dbReference>
<dbReference type="GO" id="GO:0004435">
    <property type="term" value="F:phosphatidylinositol-4,5-bisphosphate phospholipase C activity"/>
    <property type="evidence" value="ECO:0007669"/>
    <property type="project" value="InterPro"/>
</dbReference>
<keyword evidence="5 11" id="KW-1133">Transmembrane helix</keyword>
<feature type="domain" description="PI-PLC Y-box" evidence="13">
    <location>
        <begin position="1115"/>
        <end position="1138"/>
    </location>
</feature>
<keyword evidence="12" id="KW-0732">Signal</keyword>
<evidence type="ECO:0000256" key="10">
    <source>
        <dbReference type="SAM" id="MobiDB-lite"/>
    </source>
</evidence>
<protein>
    <recommendedName>
        <fullName evidence="18">Neogenin</fullName>
    </recommendedName>
</protein>
<evidence type="ECO:0000256" key="2">
    <source>
        <dbReference type="ARBA" id="ARBA00009588"/>
    </source>
</evidence>
<proteinExistence type="inferred from homology"/>
<dbReference type="FunFam" id="2.60.40.10:FF:000551">
    <property type="entry name" value="Protogenin A"/>
    <property type="match status" value="1"/>
</dbReference>
<dbReference type="OMA" id="TSMSQPT"/>
<feature type="compositionally biased region" description="Polar residues" evidence="10">
    <location>
        <begin position="1284"/>
        <end position="1307"/>
    </location>
</feature>
<dbReference type="GO" id="GO:0098609">
    <property type="term" value="P:cell-cell adhesion"/>
    <property type="evidence" value="ECO:0007669"/>
    <property type="project" value="TreeGrafter"/>
</dbReference>
<dbReference type="InterPro" id="IPR003961">
    <property type="entry name" value="FN3_dom"/>
</dbReference>
<dbReference type="InterPro" id="IPR013098">
    <property type="entry name" value="Ig_I-set"/>
</dbReference>
<dbReference type="FunFam" id="2.60.40.10:FF:000133">
    <property type="entry name" value="Neogenin isoform 1"/>
    <property type="match status" value="1"/>
</dbReference>
<dbReference type="SMART" id="SM00060">
    <property type="entry name" value="FN3"/>
    <property type="match status" value="6"/>
</dbReference>
<dbReference type="SUPFAM" id="SSF48726">
    <property type="entry name" value="Immunoglobulin"/>
    <property type="match status" value="4"/>
</dbReference>
<feature type="signal peptide" evidence="12">
    <location>
        <begin position="1"/>
        <end position="30"/>
    </location>
</feature>
<evidence type="ECO:0000256" key="12">
    <source>
        <dbReference type="SAM" id="SignalP"/>
    </source>
</evidence>
<dbReference type="PROSITE" id="PS50853">
    <property type="entry name" value="FN3"/>
    <property type="match status" value="6"/>
</dbReference>
<dbReference type="GO" id="GO:0006629">
    <property type="term" value="P:lipid metabolic process"/>
    <property type="evidence" value="ECO:0007669"/>
    <property type="project" value="InterPro"/>
</dbReference>
<feature type="region of interest" description="Disordered" evidence="10">
    <location>
        <begin position="1105"/>
        <end position="1129"/>
    </location>
</feature>
<dbReference type="GO" id="GO:0030154">
    <property type="term" value="P:cell differentiation"/>
    <property type="evidence" value="ECO:0007669"/>
    <property type="project" value="UniProtKB-ARBA"/>
</dbReference>
<keyword evidence="7" id="KW-1015">Disulfide bond</keyword>
<evidence type="ECO:0000256" key="4">
    <source>
        <dbReference type="ARBA" id="ARBA00022737"/>
    </source>
</evidence>
<feature type="compositionally biased region" description="Basic and acidic residues" evidence="10">
    <location>
        <begin position="1173"/>
        <end position="1182"/>
    </location>
</feature>
<dbReference type="CTD" id="36377"/>
<evidence type="ECO:0000256" key="11">
    <source>
        <dbReference type="SAM" id="Phobius"/>
    </source>
</evidence>
<feature type="domain" description="Ig-like" evidence="14">
    <location>
        <begin position="343"/>
        <end position="429"/>
    </location>
</feature>
<dbReference type="GO" id="GO:0016020">
    <property type="term" value="C:membrane"/>
    <property type="evidence" value="ECO:0007669"/>
    <property type="project" value="UniProtKB-SubCell"/>
</dbReference>
<evidence type="ECO:0000256" key="9">
    <source>
        <dbReference type="ARBA" id="ARBA00023319"/>
    </source>
</evidence>
<dbReference type="InterPro" id="IPR001711">
    <property type="entry name" value="PLipase_C_Pinositol-sp_Y"/>
</dbReference>
<feature type="domain" description="Fibronectin type-III" evidence="15">
    <location>
        <begin position="553"/>
        <end position="645"/>
    </location>
</feature>
<dbReference type="InterPro" id="IPR003598">
    <property type="entry name" value="Ig_sub2"/>
</dbReference>
<evidence type="ECO:0000313" key="17">
    <source>
        <dbReference type="Proteomes" id="UP000494040"/>
    </source>
</evidence>
<keyword evidence="17" id="KW-1185">Reference proteome</keyword>
<dbReference type="Gene3D" id="2.60.40.10">
    <property type="entry name" value="Immunoglobulins"/>
    <property type="match status" value="10"/>
</dbReference>
<feature type="domain" description="Ig-like" evidence="14">
    <location>
        <begin position="149"/>
        <end position="236"/>
    </location>
</feature>
<organism evidence="16 17">
    <name type="scientific">Cimex lectularius</name>
    <name type="common">Bed bug</name>
    <name type="synonym">Acanthia lectularia</name>
    <dbReference type="NCBI Taxonomy" id="79782"/>
    <lineage>
        <taxon>Eukaryota</taxon>
        <taxon>Metazoa</taxon>
        <taxon>Ecdysozoa</taxon>
        <taxon>Arthropoda</taxon>
        <taxon>Hexapoda</taxon>
        <taxon>Insecta</taxon>
        <taxon>Pterygota</taxon>
        <taxon>Neoptera</taxon>
        <taxon>Paraneoptera</taxon>
        <taxon>Hemiptera</taxon>
        <taxon>Heteroptera</taxon>
        <taxon>Panheteroptera</taxon>
        <taxon>Cimicomorpha</taxon>
        <taxon>Cimicidae</taxon>
        <taxon>Cimex</taxon>
    </lineage>
</organism>
<dbReference type="RefSeq" id="XP_014240159.1">
    <property type="nucleotide sequence ID" value="XM_014384673.2"/>
</dbReference>
<dbReference type="OrthoDB" id="114660at2759"/>
<evidence type="ECO:0000256" key="1">
    <source>
        <dbReference type="ARBA" id="ARBA00004479"/>
    </source>
</evidence>
<dbReference type="GeneID" id="106661359"/>
<keyword evidence="9" id="KW-0393">Immunoglobulin domain</keyword>
<evidence type="ECO:0000259" key="15">
    <source>
        <dbReference type="PROSITE" id="PS50853"/>
    </source>
</evidence>
<dbReference type="Pfam" id="PF00041">
    <property type="entry name" value="fn3"/>
    <property type="match status" value="6"/>
</dbReference>
<dbReference type="GO" id="GO:0035556">
    <property type="term" value="P:intracellular signal transduction"/>
    <property type="evidence" value="ECO:0007669"/>
    <property type="project" value="InterPro"/>
</dbReference>
<dbReference type="KEGG" id="clec:106661359"/>
<evidence type="ECO:0008006" key="18">
    <source>
        <dbReference type="Google" id="ProtNLM"/>
    </source>
</evidence>
<dbReference type="InterPro" id="IPR010560">
    <property type="entry name" value="Neogenin_C"/>
</dbReference>
<dbReference type="Pfam" id="PF06583">
    <property type="entry name" value="Neogenin_C"/>
    <property type="match status" value="1"/>
</dbReference>
<feature type="domain" description="Ig-like" evidence="14">
    <location>
        <begin position="49"/>
        <end position="144"/>
    </location>
</feature>
<dbReference type="InterPro" id="IPR003599">
    <property type="entry name" value="Ig_sub"/>
</dbReference>
<feature type="domain" description="Fibronectin type-III" evidence="15">
    <location>
        <begin position="855"/>
        <end position="953"/>
    </location>
</feature>
<name>A0A8I6R7Y6_CIMLE</name>
<evidence type="ECO:0000259" key="14">
    <source>
        <dbReference type="PROSITE" id="PS50835"/>
    </source>
</evidence>
<evidence type="ECO:0000256" key="8">
    <source>
        <dbReference type="ARBA" id="ARBA00023180"/>
    </source>
</evidence>
<feature type="region of interest" description="Disordered" evidence="10">
    <location>
        <begin position="1146"/>
        <end position="1182"/>
    </location>
</feature>
<evidence type="ECO:0000256" key="7">
    <source>
        <dbReference type="ARBA" id="ARBA00023157"/>
    </source>
</evidence>
<dbReference type="PRINTS" id="PR00014">
    <property type="entry name" value="FNTYPEIII"/>
</dbReference>
<dbReference type="Proteomes" id="UP000494040">
    <property type="component" value="Unassembled WGS sequence"/>
</dbReference>
<dbReference type="SMART" id="SM00408">
    <property type="entry name" value="IGc2"/>
    <property type="match status" value="3"/>
</dbReference>
<comment type="similarity">
    <text evidence="2">Belongs to the immunoglobulin superfamily. DCC family.</text>
</comment>
<dbReference type="Pfam" id="PF13927">
    <property type="entry name" value="Ig_3"/>
    <property type="match status" value="2"/>
</dbReference>
<dbReference type="InterPro" id="IPR007110">
    <property type="entry name" value="Ig-like_dom"/>
</dbReference>
<comment type="subcellular location">
    <subcellularLocation>
        <location evidence="1">Membrane</location>
        <topology evidence="1">Single-pass type I membrane protein</topology>
    </subcellularLocation>
</comment>
<dbReference type="GO" id="GO:0009653">
    <property type="term" value="P:anatomical structure morphogenesis"/>
    <property type="evidence" value="ECO:0007669"/>
    <property type="project" value="UniProtKB-ARBA"/>
</dbReference>
<dbReference type="EnsemblMetazoa" id="XM_014384673.2">
    <property type="protein sequence ID" value="XP_014240159.1"/>
    <property type="gene ID" value="LOC106661359"/>
</dbReference>
<dbReference type="PANTHER" id="PTHR44170:SF54">
    <property type="entry name" value="FI24025P1"/>
    <property type="match status" value="1"/>
</dbReference>
<keyword evidence="6 11" id="KW-0472">Membrane</keyword>
<evidence type="ECO:0000259" key="13">
    <source>
        <dbReference type="PROSITE" id="PS50008"/>
    </source>
</evidence>
<dbReference type="Pfam" id="PF07679">
    <property type="entry name" value="I-set"/>
    <property type="match status" value="1"/>
</dbReference>
<dbReference type="InterPro" id="IPR036179">
    <property type="entry name" value="Ig-like_dom_sf"/>
</dbReference>
<evidence type="ECO:0000313" key="16">
    <source>
        <dbReference type="EnsemblMetazoa" id="XP_014240159.1"/>
    </source>
</evidence>
<evidence type="ECO:0000256" key="3">
    <source>
        <dbReference type="ARBA" id="ARBA00022692"/>
    </source>
</evidence>
<dbReference type="SUPFAM" id="SSF49265">
    <property type="entry name" value="Fibronectin type III"/>
    <property type="match status" value="4"/>
</dbReference>
<evidence type="ECO:0000256" key="5">
    <source>
        <dbReference type="ARBA" id="ARBA00022989"/>
    </source>
</evidence>
<dbReference type="PANTHER" id="PTHR44170">
    <property type="entry name" value="PROTEIN SIDEKICK"/>
    <property type="match status" value="1"/>
</dbReference>
<keyword evidence="3 11" id="KW-0812">Transmembrane</keyword>